<dbReference type="AlphaFoldDB" id="V9W1K7"/>
<accession>V9W1K7</accession>
<name>V9W1K7_9RHOB</name>
<dbReference type="EMBL" id="CP006773">
    <property type="protein sequence ID" value="AHD03057.1"/>
    <property type="molecule type" value="Genomic_DNA"/>
</dbReference>
<sequence length="31" mass="3418">MKLPLARHSKSSFAYFSGAFRGVIAYPRATS</sequence>
<keyword evidence="2" id="KW-1185">Reference proteome</keyword>
<gene>
    <name evidence="1" type="ORF">METH_09920</name>
</gene>
<reference evidence="1 2" key="1">
    <citation type="submission" date="2013-09" db="EMBL/GenBank/DDBJ databases">
        <authorList>
            <consortium name="DOE Joint Genome Institute"/>
            <person name="Klenk H.-P."/>
            <person name="Huntemann M."/>
            <person name="Han J."/>
            <person name="Chen A."/>
            <person name="Kyrpides N."/>
            <person name="Mavromatis K."/>
            <person name="Markowitz V."/>
            <person name="Palaniappan K."/>
            <person name="Ivanova N."/>
            <person name="Schaumberg A."/>
            <person name="Pati A."/>
            <person name="Liolios K."/>
            <person name="Nordberg H.P."/>
            <person name="Cantor M.N."/>
            <person name="Hua S.X."/>
            <person name="Woyke T."/>
        </authorList>
    </citation>
    <scope>NUCLEOTIDE SEQUENCE [LARGE SCALE GENOMIC DNA]</scope>
    <source>
        <strain evidence="1 2">DSM 14336</strain>
    </source>
</reference>
<dbReference type="KEGG" id="lmd:METH_09920"/>
<evidence type="ECO:0000313" key="1">
    <source>
        <dbReference type="EMBL" id="AHD03057.1"/>
    </source>
</evidence>
<evidence type="ECO:0000313" key="2">
    <source>
        <dbReference type="Proteomes" id="UP000018780"/>
    </source>
</evidence>
<proteinExistence type="predicted"/>
<protein>
    <submittedName>
        <fullName evidence="1">Uncharacterized protein</fullName>
    </submittedName>
</protein>
<dbReference type="Proteomes" id="UP000018780">
    <property type="component" value="Chromosome"/>
</dbReference>
<dbReference type="STRING" id="999552.METH_09920"/>
<organism evidence="1 2">
    <name type="scientific">Leisingera methylohalidivorans DSM 14336</name>
    <dbReference type="NCBI Taxonomy" id="999552"/>
    <lineage>
        <taxon>Bacteria</taxon>
        <taxon>Pseudomonadati</taxon>
        <taxon>Pseudomonadota</taxon>
        <taxon>Alphaproteobacteria</taxon>
        <taxon>Rhodobacterales</taxon>
        <taxon>Roseobacteraceae</taxon>
        <taxon>Leisingera</taxon>
    </lineage>
</organism>
<dbReference type="HOGENOM" id="CLU_3397197_0_0_5"/>